<accession>M5TUB9</accession>
<protein>
    <submittedName>
        <fullName evidence="1">Uncharacterized protein</fullName>
    </submittedName>
</protein>
<dbReference type="AlphaFoldDB" id="M5TUB9"/>
<gene>
    <name evidence="1" type="ORF">RSSM_05841</name>
</gene>
<evidence type="ECO:0000313" key="2">
    <source>
        <dbReference type="Proteomes" id="UP000011885"/>
    </source>
</evidence>
<proteinExistence type="predicted"/>
<comment type="caution">
    <text evidence="1">The sequence shown here is derived from an EMBL/GenBank/DDBJ whole genome shotgun (WGS) entry which is preliminary data.</text>
</comment>
<sequence>MEDQSRRRTFLFCLEVITEFLNAEYTRAANVPVMSCRSRTVDGGFTAQLRLHDERHRPDRY</sequence>
<evidence type="ECO:0000313" key="1">
    <source>
        <dbReference type="EMBL" id="EMI52750.1"/>
    </source>
</evidence>
<dbReference type="EMBL" id="ANOH01000407">
    <property type="protein sequence ID" value="EMI52750.1"/>
    <property type="molecule type" value="Genomic_DNA"/>
</dbReference>
<organism evidence="1 2">
    <name type="scientific">Rhodopirellula sallentina SM41</name>
    <dbReference type="NCBI Taxonomy" id="1263870"/>
    <lineage>
        <taxon>Bacteria</taxon>
        <taxon>Pseudomonadati</taxon>
        <taxon>Planctomycetota</taxon>
        <taxon>Planctomycetia</taxon>
        <taxon>Pirellulales</taxon>
        <taxon>Pirellulaceae</taxon>
        <taxon>Rhodopirellula</taxon>
    </lineage>
</organism>
<keyword evidence="2" id="KW-1185">Reference proteome</keyword>
<dbReference type="Proteomes" id="UP000011885">
    <property type="component" value="Unassembled WGS sequence"/>
</dbReference>
<reference evidence="1 2" key="1">
    <citation type="journal article" date="2013" name="Mar. Genomics">
        <title>Expression of sulfatases in Rhodopirellula baltica and the diversity of sulfatases in the genus Rhodopirellula.</title>
        <authorList>
            <person name="Wegner C.E."/>
            <person name="Richter-Heitmann T."/>
            <person name="Klindworth A."/>
            <person name="Klockow C."/>
            <person name="Richter M."/>
            <person name="Achstetter T."/>
            <person name="Glockner F.O."/>
            <person name="Harder J."/>
        </authorList>
    </citation>
    <scope>NUCLEOTIDE SEQUENCE [LARGE SCALE GENOMIC DNA]</scope>
    <source>
        <strain evidence="1 2">SM41</strain>
    </source>
</reference>
<name>M5TUB9_9BACT</name>